<dbReference type="RefSeq" id="WP_044852044.1">
    <property type="nucleotide sequence ID" value="NZ_CP016174.1"/>
</dbReference>
<dbReference type="PANTHER" id="PTHR44846">
    <property type="entry name" value="MANNOSYL-D-GLYCERATE TRANSPORT/METABOLISM SYSTEM REPRESSOR MNGR-RELATED"/>
    <property type="match status" value="1"/>
</dbReference>
<dbReference type="Proteomes" id="UP000093695">
    <property type="component" value="Chromosome"/>
</dbReference>
<dbReference type="InterPro" id="IPR028978">
    <property type="entry name" value="Chorismate_lyase_/UTRA_dom_sf"/>
</dbReference>
<reference evidence="5 6" key="1">
    <citation type="journal article" date="2015" name="Genome Announc.">
        <title>Draft Genome Sequence of Norvancomycin-Producing Strain Amycolatopsis orientalis CPCC200066.</title>
        <authorList>
            <person name="Lei X."/>
            <person name="Yuan F."/>
            <person name="Shi Y."/>
            <person name="Li X."/>
            <person name="Wang L."/>
            <person name="Hong B."/>
        </authorList>
    </citation>
    <scope>NUCLEOTIDE SEQUENCE [LARGE SCALE GENOMIC DNA]</scope>
    <source>
        <strain evidence="5 6">B-37</strain>
    </source>
</reference>
<name>A0A193C5X9_AMYOR</name>
<dbReference type="SUPFAM" id="SSF64288">
    <property type="entry name" value="Chorismate lyase-like"/>
    <property type="match status" value="1"/>
</dbReference>
<keyword evidence="3" id="KW-0804">Transcription</keyword>
<evidence type="ECO:0000313" key="5">
    <source>
        <dbReference type="EMBL" id="ANN19745.1"/>
    </source>
</evidence>
<feature type="domain" description="HTH gntR-type" evidence="4">
    <location>
        <begin position="12"/>
        <end position="80"/>
    </location>
</feature>
<keyword evidence="2" id="KW-0238">DNA-binding</keyword>
<evidence type="ECO:0000313" key="6">
    <source>
        <dbReference type="Proteomes" id="UP000093695"/>
    </source>
</evidence>
<dbReference type="InterPro" id="IPR011663">
    <property type="entry name" value="UTRA"/>
</dbReference>
<accession>A0A193C5X9</accession>
<evidence type="ECO:0000256" key="1">
    <source>
        <dbReference type="ARBA" id="ARBA00023015"/>
    </source>
</evidence>
<dbReference type="CDD" id="cd07377">
    <property type="entry name" value="WHTH_GntR"/>
    <property type="match status" value="1"/>
</dbReference>
<dbReference type="GO" id="GO:0003700">
    <property type="term" value="F:DNA-binding transcription factor activity"/>
    <property type="evidence" value="ECO:0007669"/>
    <property type="project" value="InterPro"/>
</dbReference>
<dbReference type="InterPro" id="IPR036390">
    <property type="entry name" value="WH_DNA-bd_sf"/>
</dbReference>
<dbReference type="InterPro" id="IPR050679">
    <property type="entry name" value="Bact_HTH_transcr_reg"/>
</dbReference>
<sequence>MSSNDRSATKPAPQYMQIAEDLRQQIRVGLLPVDGPVPSAAALCKQHDVSMITSKKALQLLQSEGLLYSVPGKGTFVAEMKRMVRTMPFRHFQAAERTYVHEAGRAGRTPTAEHETRVIDAPDWVARRLEIQLGDAVTETKYQISADGRPMSMSTSWEPRSITGGTSIEHPHEGPHATHGLNARFAAIGWTLAQIEENLVVREPTTIEVGTLAIPPGVAVVEIRQTVRATHDDTDDLVPIEAADIVFPSDRYEFTYLMDRPR</sequence>
<dbReference type="EMBL" id="CP016174">
    <property type="protein sequence ID" value="ANN19745.1"/>
    <property type="molecule type" value="Genomic_DNA"/>
</dbReference>
<dbReference type="GO" id="GO:0045892">
    <property type="term" value="P:negative regulation of DNA-templated transcription"/>
    <property type="evidence" value="ECO:0007669"/>
    <property type="project" value="TreeGrafter"/>
</dbReference>
<dbReference type="KEGG" id="aori:SD37_31745"/>
<keyword evidence="6" id="KW-1185">Reference proteome</keyword>
<dbReference type="Gene3D" id="3.40.1410.10">
    <property type="entry name" value="Chorismate lyase-like"/>
    <property type="match status" value="1"/>
</dbReference>
<dbReference type="InterPro" id="IPR036388">
    <property type="entry name" value="WH-like_DNA-bd_sf"/>
</dbReference>
<dbReference type="Gene3D" id="1.10.10.10">
    <property type="entry name" value="Winged helix-like DNA-binding domain superfamily/Winged helix DNA-binding domain"/>
    <property type="match status" value="1"/>
</dbReference>
<keyword evidence="1" id="KW-0805">Transcription regulation</keyword>
<dbReference type="STRING" id="31958.SD37_31745"/>
<evidence type="ECO:0000256" key="2">
    <source>
        <dbReference type="ARBA" id="ARBA00023125"/>
    </source>
</evidence>
<dbReference type="GO" id="GO:0003677">
    <property type="term" value="F:DNA binding"/>
    <property type="evidence" value="ECO:0007669"/>
    <property type="project" value="UniProtKB-KW"/>
</dbReference>
<evidence type="ECO:0000259" key="4">
    <source>
        <dbReference type="PROSITE" id="PS50949"/>
    </source>
</evidence>
<dbReference type="AlphaFoldDB" id="A0A193C5X9"/>
<dbReference type="SMART" id="SM00866">
    <property type="entry name" value="UTRA"/>
    <property type="match status" value="1"/>
</dbReference>
<evidence type="ECO:0000256" key="3">
    <source>
        <dbReference type="ARBA" id="ARBA00023163"/>
    </source>
</evidence>
<dbReference type="InterPro" id="IPR000524">
    <property type="entry name" value="Tscrpt_reg_HTH_GntR"/>
</dbReference>
<dbReference type="PANTHER" id="PTHR44846:SF17">
    <property type="entry name" value="GNTR-FAMILY TRANSCRIPTIONAL REGULATOR"/>
    <property type="match status" value="1"/>
</dbReference>
<gene>
    <name evidence="5" type="ORF">SD37_31745</name>
</gene>
<dbReference type="Pfam" id="PF07702">
    <property type="entry name" value="UTRA"/>
    <property type="match status" value="1"/>
</dbReference>
<organism evidence="5 6">
    <name type="scientific">Amycolatopsis orientalis</name>
    <name type="common">Nocardia orientalis</name>
    <dbReference type="NCBI Taxonomy" id="31958"/>
    <lineage>
        <taxon>Bacteria</taxon>
        <taxon>Bacillati</taxon>
        <taxon>Actinomycetota</taxon>
        <taxon>Actinomycetes</taxon>
        <taxon>Pseudonocardiales</taxon>
        <taxon>Pseudonocardiaceae</taxon>
        <taxon>Amycolatopsis</taxon>
    </lineage>
</organism>
<proteinExistence type="predicted"/>
<protein>
    <recommendedName>
        <fullName evidence="4">HTH gntR-type domain-containing protein</fullName>
    </recommendedName>
</protein>
<dbReference type="PROSITE" id="PS50949">
    <property type="entry name" value="HTH_GNTR"/>
    <property type="match status" value="1"/>
</dbReference>
<dbReference type="SUPFAM" id="SSF46785">
    <property type="entry name" value="Winged helix' DNA-binding domain"/>
    <property type="match status" value="1"/>
</dbReference>
<dbReference type="Pfam" id="PF00392">
    <property type="entry name" value="GntR"/>
    <property type="match status" value="1"/>
</dbReference>
<dbReference type="SMART" id="SM00345">
    <property type="entry name" value="HTH_GNTR"/>
    <property type="match status" value="1"/>
</dbReference>